<gene>
    <name evidence="2" type="ORF">NCTC8258_05297</name>
</gene>
<evidence type="ECO:0000313" key="3">
    <source>
        <dbReference type="Proteomes" id="UP000255509"/>
    </source>
</evidence>
<accession>A0A379WF67</accession>
<protein>
    <submittedName>
        <fullName evidence="2">Uncharacterized protein</fullName>
    </submittedName>
</protein>
<sequence>MGLTSGCPKTAPSCFRVLSFPSVGIMFVLGIVKRRLADQSHISMPQFSHHVGLSQERIKTIPNGLIIIQKINLWAIIPFIFNKRQKALK</sequence>
<keyword evidence="1" id="KW-1133">Transmembrane helix</keyword>
<organism evidence="2 3">
    <name type="scientific">Salmonella enterica I</name>
    <dbReference type="NCBI Taxonomy" id="59201"/>
    <lineage>
        <taxon>Bacteria</taxon>
        <taxon>Pseudomonadati</taxon>
        <taxon>Pseudomonadota</taxon>
        <taxon>Gammaproteobacteria</taxon>
        <taxon>Enterobacterales</taxon>
        <taxon>Enterobacteriaceae</taxon>
        <taxon>Salmonella</taxon>
    </lineage>
</organism>
<reference evidence="2 3" key="1">
    <citation type="submission" date="2018-06" db="EMBL/GenBank/DDBJ databases">
        <authorList>
            <consortium name="Pathogen Informatics"/>
            <person name="Doyle S."/>
        </authorList>
    </citation>
    <scope>NUCLEOTIDE SEQUENCE [LARGE SCALE GENOMIC DNA]</scope>
    <source>
        <strain evidence="2 3">NCTC8258</strain>
    </source>
</reference>
<name>A0A379WF67_SALET</name>
<evidence type="ECO:0000256" key="1">
    <source>
        <dbReference type="SAM" id="Phobius"/>
    </source>
</evidence>
<proteinExistence type="predicted"/>
<dbReference type="Proteomes" id="UP000255509">
    <property type="component" value="Unassembled WGS sequence"/>
</dbReference>
<feature type="transmembrane region" description="Helical" evidence="1">
    <location>
        <begin position="15"/>
        <end position="32"/>
    </location>
</feature>
<keyword evidence="1" id="KW-0812">Transmembrane</keyword>
<dbReference type="AlphaFoldDB" id="A0A379WF67"/>
<keyword evidence="1" id="KW-0472">Membrane</keyword>
<dbReference type="EMBL" id="UGXS01000004">
    <property type="protein sequence ID" value="SUH17505.1"/>
    <property type="molecule type" value="Genomic_DNA"/>
</dbReference>
<evidence type="ECO:0000313" key="2">
    <source>
        <dbReference type="EMBL" id="SUH17505.1"/>
    </source>
</evidence>